<dbReference type="Proteomes" id="UP000187209">
    <property type="component" value="Unassembled WGS sequence"/>
</dbReference>
<evidence type="ECO:0000313" key="2">
    <source>
        <dbReference type="Proteomes" id="UP000187209"/>
    </source>
</evidence>
<gene>
    <name evidence="1" type="ORF">SteCoe_39613</name>
</gene>
<dbReference type="EMBL" id="MPUH01002528">
    <property type="protein sequence ID" value="OMJ65042.1"/>
    <property type="molecule type" value="Genomic_DNA"/>
</dbReference>
<reference evidence="1 2" key="1">
    <citation type="submission" date="2016-11" db="EMBL/GenBank/DDBJ databases">
        <title>The macronuclear genome of Stentor coeruleus: a giant cell with tiny introns.</title>
        <authorList>
            <person name="Slabodnick M."/>
            <person name="Ruby J.G."/>
            <person name="Reiff S.B."/>
            <person name="Swart E.C."/>
            <person name="Gosai S."/>
            <person name="Prabakaran S."/>
            <person name="Witkowska E."/>
            <person name="Larue G.E."/>
            <person name="Fisher S."/>
            <person name="Freeman R.M."/>
            <person name="Gunawardena J."/>
            <person name="Chu W."/>
            <person name="Stover N.A."/>
            <person name="Gregory B.D."/>
            <person name="Nowacki M."/>
            <person name="Derisi J."/>
            <person name="Roy S.W."/>
            <person name="Marshall W.F."/>
            <person name="Sood P."/>
        </authorList>
    </citation>
    <scope>NUCLEOTIDE SEQUENCE [LARGE SCALE GENOMIC DNA]</scope>
    <source>
        <strain evidence="1">WM001</strain>
    </source>
</reference>
<name>A0A1R2AKJ0_9CILI</name>
<proteinExistence type="predicted"/>
<evidence type="ECO:0000313" key="1">
    <source>
        <dbReference type="EMBL" id="OMJ65042.1"/>
    </source>
</evidence>
<comment type="caution">
    <text evidence="1">The sequence shown here is derived from an EMBL/GenBank/DDBJ whole genome shotgun (WGS) entry which is preliminary data.</text>
</comment>
<keyword evidence="2" id="KW-1185">Reference proteome</keyword>
<dbReference type="AlphaFoldDB" id="A0A1R2AKJ0"/>
<protein>
    <submittedName>
        <fullName evidence="1">Uncharacterized protein</fullName>
    </submittedName>
</protein>
<sequence length="147" mass="16991">MDRNQVKTKQYDIDLKKPQFFSFKIPKKKTMFQGVNQKYLNNISKLAKPLTSRSNNFLSYQEYATRAQLYSLSPTYSSTFLPVLSTATLKEVSPRLHLLTSPRTFNNTKFVHINKNYSSPGYMVTGVKKSLHSKKLSQKQKVEDNKS</sequence>
<accession>A0A1R2AKJ0</accession>
<organism evidence="1 2">
    <name type="scientific">Stentor coeruleus</name>
    <dbReference type="NCBI Taxonomy" id="5963"/>
    <lineage>
        <taxon>Eukaryota</taxon>
        <taxon>Sar</taxon>
        <taxon>Alveolata</taxon>
        <taxon>Ciliophora</taxon>
        <taxon>Postciliodesmatophora</taxon>
        <taxon>Heterotrichea</taxon>
        <taxon>Heterotrichida</taxon>
        <taxon>Stentoridae</taxon>
        <taxon>Stentor</taxon>
    </lineage>
</organism>